<dbReference type="Gene3D" id="1.10.10.10">
    <property type="entry name" value="Winged helix-like DNA-binding domain superfamily/Winged helix DNA-binding domain"/>
    <property type="match status" value="1"/>
</dbReference>
<dbReference type="Pfam" id="PF00126">
    <property type="entry name" value="HTH_1"/>
    <property type="match status" value="1"/>
</dbReference>
<dbReference type="Pfam" id="PF03466">
    <property type="entry name" value="LysR_substrate"/>
    <property type="match status" value="1"/>
</dbReference>
<organism evidence="6 7">
    <name type="scientific">Thiogranum longum</name>
    <dbReference type="NCBI Taxonomy" id="1537524"/>
    <lineage>
        <taxon>Bacteria</taxon>
        <taxon>Pseudomonadati</taxon>
        <taxon>Pseudomonadota</taxon>
        <taxon>Gammaproteobacteria</taxon>
        <taxon>Chromatiales</taxon>
        <taxon>Ectothiorhodospiraceae</taxon>
        <taxon>Thiogranum</taxon>
    </lineage>
</organism>
<dbReference type="Proteomes" id="UP000295707">
    <property type="component" value="Unassembled WGS sequence"/>
</dbReference>
<dbReference type="InterPro" id="IPR036388">
    <property type="entry name" value="WH-like_DNA-bd_sf"/>
</dbReference>
<name>A0A4R1H757_9GAMM</name>
<evidence type="ECO:0000256" key="3">
    <source>
        <dbReference type="ARBA" id="ARBA00023125"/>
    </source>
</evidence>
<dbReference type="SUPFAM" id="SSF53850">
    <property type="entry name" value="Periplasmic binding protein-like II"/>
    <property type="match status" value="1"/>
</dbReference>
<proteinExistence type="inferred from homology"/>
<reference evidence="6 7" key="1">
    <citation type="submission" date="2019-03" db="EMBL/GenBank/DDBJ databases">
        <title>Genomic Encyclopedia of Type Strains, Phase IV (KMG-IV): sequencing the most valuable type-strain genomes for metagenomic binning, comparative biology and taxonomic classification.</title>
        <authorList>
            <person name="Goeker M."/>
        </authorList>
    </citation>
    <scope>NUCLEOTIDE SEQUENCE [LARGE SCALE GENOMIC DNA]</scope>
    <source>
        <strain evidence="6 7">DSM 19610</strain>
    </source>
</reference>
<dbReference type="InterPro" id="IPR036390">
    <property type="entry name" value="WH_DNA-bd_sf"/>
</dbReference>
<evidence type="ECO:0000256" key="2">
    <source>
        <dbReference type="ARBA" id="ARBA00023015"/>
    </source>
</evidence>
<dbReference type="InterPro" id="IPR000847">
    <property type="entry name" value="LysR_HTH_N"/>
</dbReference>
<dbReference type="GO" id="GO:0043565">
    <property type="term" value="F:sequence-specific DNA binding"/>
    <property type="evidence" value="ECO:0007669"/>
    <property type="project" value="TreeGrafter"/>
</dbReference>
<comment type="similarity">
    <text evidence="1">Belongs to the LysR transcriptional regulatory family.</text>
</comment>
<dbReference type="PRINTS" id="PR00039">
    <property type="entry name" value="HTHLYSR"/>
</dbReference>
<keyword evidence="2" id="KW-0805">Transcription regulation</keyword>
<keyword evidence="3 6" id="KW-0238">DNA-binding</keyword>
<dbReference type="FunFam" id="1.10.10.10:FF:000001">
    <property type="entry name" value="LysR family transcriptional regulator"/>
    <property type="match status" value="1"/>
</dbReference>
<dbReference type="PANTHER" id="PTHR30537:SF5">
    <property type="entry name" value="HTH-TYPE TRANSCRIPTIONAL ACTIVATOR TTDR-RELATED"/>
    <property type="match status" value="1"/>
</dbReference>
<evidence type="ECO:0000259" key="5">
    <source>
        <dbReference type="PROSITE" id="PS50931"/>
    </source>
</evidence>
<keyword evidence="7" id="KW-1185">Reference proteome</keyword>
<comment type="caution">
    <text evidence="6">The sequence shown here is derived from an EMBL/GenBank/DDBJ whole genome shotgun (WGS) entry which is preliminary data.</text>
</comment>
<dbReference type="RefSeq" id="WP_132971497.1">
    <property type="nucleotide sequence ID" value="NZ_SMFX01000001.1"/>
</dbReference>
<dbReference type="PROSITE" id="PS50931">
    <property type="entry name" value="HTH_LYSR"/>
    <property type="match status" value="1"/>
</dbReference>
<dbReference type="InterPro" id="IPR005119">
    <property type="entry name" value="LysR_subst-bd"/>
</dbReference>
<dbReference type="GO" id="GO:0006351">
    <property type="term" value="P:DNA-templated transcription"/>
    <property type="evidence" value="ECO:0007669"/>
    <property type="project" value="TreeGrafter"/>
</dbReference>
<sequence length="295" mass="32818">MDDLKRMVIFSHVVETKSFSGAARRLGIARSAISRHISLLEQSVGVRLLNRTTRSLSLTEAGETYYQSCARIVAEAQEATRRISQLQDEPTGTLRIAGPTGFGSQLATLVNLFTQQYSGLSVELLLDDRVVDMVEEGIDLSVRVGWLSDSTLIARKLCDSPRLLCASPDYIERNGKPETPAQLASHECIIFSQLPTPHHWTFIRNGKEQVVHAKGRLKTNSAVAVRMFVLGGSGIAALSNFMVGDDIRAGRLERLLPDYDCGSAGVYAVYPDRRFQQARVRLFIDFLESRIRDYI</sequence>
<evidence type="ECO:0000313" key="7">
    <source>
        <dbReference type="Proteomes" id="UP000295707"/>
    </source>
</evidence>
<evidence type="ECO:0000313" key="6">
    <source>
        <dbReference type="EMBL" id="TCK17634.1"/>
    </source>
</evidence>
<dbReference type="CDD" id="cd08422">
    <property type="entry name" value="PBP2_CrgA_like"/>
    <property type="match status" value="1"/>
</dbReference>
<gene>
    <name evidence="6" type="ORF">DFR30_0869</name>
</gene>
<protein>
    <submittedName>
        <fullName evidence="6">DNA-binding transcriptional LysR family regulator</fullName>
    </submittedName>
</protein>
<evidence type="ECO:0000256" key="1">
    <source>
        <dbReference type="ARBA" id="ARBA00009437"/>
    </source>
</evidence>
<dbReference type="PANTHER" id="PTHR30537">
    <property type="entry name" value="HTH-TYPE TRANSCRIPTIONAL REGULATOR"/>
    <property type="match status" value="1"/>
</dbReference>
<dbReference type="EMBL" id="SMFX01000001">
    <property type="protein sequence ID" value="TCK17634.1"/>
    <property type="molecule type" value="Genomic_DNA"/>
</dbReference>
<keyword evidence="4" id="KW-0804">Transcription</keyword>
<feature type="domain" description="HTH lysR-type" evidence="5">
    <location>
        <begin position="1"/>
        <end position="59"/>
    </location>
</feature>
<dbReference type="OrthoDB" id="8885940at2"/>
<dbReference type="FunFam" id="3.40.190.290:FF:000001">
    <property type="entry name" value="Transcriptional regulator, LysR family"/>
    <property type="match status" value="1"/>
</dbReference>
<dbReference type="InterPro" id="IPR058163">
    <property type="entry name" value="LysR-type_TF_proteobact-type"/>
</dbReference>
<evidence type="ECO:0000256" key="4">
    <source>
        <dbReference type="ARBA" id="ARBA00023163"/>
    </source>
</evidence>
<dbReference type="AlphaFoldDB" id="A0A4R1H757"/>
<dbReference type="SUPFAM" id="SSF46785">
    <property type="entry name" value="Winged helix' DNA-binding domain"/>
    <property type="match status" value="1"/>
</dbReference>
<accession>A0A4R1H757</accession>
<dbReference type="GO" id="GO:0003700">
    <property type="term" value="F:DNA-binding transcription factor activity"/>
    <property type="evidence" value="ECO:0007669"/>
    <property type="project" value="InterPro"/>
</dbReference>
<dbReference type="Gene3D" id="3.40.190.290">
    <property type="match status" value="1"/>
</dbReference>